<dbReference type="AlphaFoldDB" id="A0A1X7BL56"/>
<gene>
    <name evidence="1" type="ORF">ROA7745_00188</name>
</gene>
<proteinExistence type="predicted"/>
<dbReference type="Proteomes" id="UP000193224">
    <property type="component" value="Unassembled WGS sequence"/>
</dbReference>
<accession>A0A1X7BL56</accession>
<name>A0A1X7BL56_9RHOB</name>
<sequence>MLGEEYLESLHRIKTRRDHLLESVRSELDNHDLDWFQGRFGPSGRELEEIAATQQVAWQKEAKRLSEGIFVWHQAGLGRRYLIADFDYWERIPIFELEEITQLSVGVEPHKVFKERLDPENIGHKNKTSADNFIWRRHKLVKRTFSPHNRRARTFARDLAA</sequence>
<dbReference type="EMBL" id="FWXB01000001">
    <property type="protein sequence ID" value="SMC10381.1"/>
    <property type="molecule type" value="Genomic_DNA"/>
</dbReference>
<keyword evidence="2" id="KW-1185">Reference proteome</keyword>
<organism evidence="1 2">
    <name type="scientific">Roseovarius aestuarii</name>
    <dbReference type="NCBI Taxonomy" id="475083"/>
    <lineage>
        <taxon>Bacteria</taxon>
        <taxon>Pseudomonadati</taxon>
        <taxon>Pseudomonadota</taxon>
        <taxon>Alphaproteobacteria</taxon>
        <taxon>Rhodobacterales</taxon>
        <taxon>Roseobacteraceae</taxon>
        <taxon>Roseovarius</taxon>
    </lineage>
</organism>
<protein>
    <submittedName>
        <fullName evidence="1">Uncharacterized protein</fullName>
    </submittedName>
</protein>
<reference evidence="1 2" key="1">
    <citation type="submission" date="2017-03" db="EMBL/GenBank/DDBJ databases">
        <authorList>
            <person name="Afonso C.L."/>
            <person name="Miller P.J."/>
            <person name="Scott M.A."/>
            <person name="Spackman E."/>
            <person name="Goraichik I."/>
            <person name="Dimitrov K.M."/>
            <person name="Suarez D.L."/>
            <person name="Swayne D.E."/>
        </authorList>
    </citation>
    <scope>NUCLEOTIDE SEQUENCE [LARGE SCALE GENOMIC DNA]</scope>
    <source>
        <strain evidence="1 2">CECT 7745</strain>
    </source>
</reference>
<evidence type="ECO:0000313" key="1">
    <source>
        <dbReference type="EMBL" id="SMC10381.1"/>
    </source>
</evidence>
<evidence type="ECO:0000313" key="2">
    <source>
        <dbReference type="Proteomes" id="UP000193224"/>
    </source>
</evidence>